<gene>
    <name evidence="1" type="ORF">BA177_17000</name>
</gene>
<name>A0A193LJG7_9GAMM</name>
<sequence>MTEMTKNEAYLAMFAFLEHWYSMTQSDDVGALLGGMSLLPDGKTYDPAILQDWVDAVEKVKSGEVDARQVLRK</sequence>
<dbReference type="EMBL" id="CP016268">
    <property type="protein sequence ID" value="ANO52657.1"/>
    <property type="molecule type" value="Genomic_DNA"/>
</dbReference>
<dbReference type="KEGG" id="woc:BA177_17000"/>
<accession>A0A193LJG7</accession>
<proteinExistence type="predicted"/>
<evidence type="ECO:0000313" key="1">
    <source>
        <dbReference type="EMBL" id="ANO52657.1"/>
    </source>
</evidence>
<keyword evidence="2" id="KW-1185">Reference proteome</keyword>
<evidence type="ECO:0000313" key="2">
    <source>
        <dbReference type="Proteomes" id="UP000092695"/>
    </source>
</evidence>
<reference evidence="1 2" key="1">
    <citation type="submission" date="2016-06" db="EMBL/GenBank/DDBJ databases">
        <title>Complete genome sequence of a deep-branching marine Gamma Proteobacterium Woeseia oceani type strain XK5.</title>
        <authorList>
            <person name="Mu D."/>
            <person name="Du Z."/>
        </authorList>
    </citation>
    <scope>NUCLEOTIDE SEQUENCE [LARGE SCALE GENOMIC DNA]</scope>
    <source>
        <strain evidence="1 2">XK5</strain>
    </source>
</reference>
<dbReference type="STRING" id="1548547.BA177_17000"/>
<organism evidence="1 2">
    <name type="scientific">Woeseia oceani</name>
    <dbReference type="NCBI Taxonomy" id="1548547"/>
    <lineage>
        <taxon>Bacteria</taxon>
        <taxon>Pseudomonadati</taxon>
        <taxon>Pseudomonadota</taxon>
        <taxon>Gammaproteobacteria</taxon>
        <taxon>Woeseiales</taxon>
        <taxon>Woeseiaceae</taxon>
        <taxon>Woeseia</taxon>
    </lineage>
</organism>
<protein>
    <submittedName>
        <fullName evidence="1">Uncharacterized protein</fullName>
    </submittedName>
</protein>
<dbReference type="OrthoDB" id="4350944at2"/>
<dbReference type="AlphaFoldDB" id="A0A193LJG7"/>
<dbReference type="RefSeq" id="WP_068618196.1">
    <property type="nucleotide sequence ID" value="NZ_CP016268.1"/>
</dbReference>
<dbReference type="Proteomes" id="UP000092695">
    <property type="component" value="Chromosome"/>
</dbReference>